<evidence type="ECO:0000313" key="6">
    <source>
        <dbReference type="Proteomes" id="UP000275836"/>
    </source>
</evidence>
<keyword evidence="2" id="KW-0808">Transferase</keyword>
<evidence type="ECO:0000256" key="3">
    <source>
        <dbReference type="ARBA" id="ARBA00022777"/>
    </source>
</evidence>
<proteinExistence type="inferred from homology"/>
<evidence type="ECO:0000259" key="4">
    <source>
        <dbReference type="Pfam" id="PF00370"/>
    </source>
</evidence>
<gene>
    <name evidence="5" type="ORF">D3P96_03740</name>
</gene>
<comment type="similarity">
    <text evidence="1">Belongs to the FGGY kinase family.</text>
</comment>
<name>A0A3P2RKT7_WEIVI</name>
<dbReference type="InterPro" id="IPR018484">
    <property type="entry name" value="FGGY_N"/>
</dbReference>
<sequence>MFFCVSISWYGIMDTEKLRTLNMKYELLVDINPLGIDAVLADENGQVQNIHTPFEGHDFAVTMLTLDEFLTAIKSAFAHLENILQHNDEIEQVYFKNIMNGWMALDADFNPLTPILMGRETDAHFIEALMMNGIGGQLQRKTGVPLAVTLPLIITLRLKNEQPDTYAQAAHYMTLREYMVYLLFGQNTTDAAFAARTGFYNTEHATWDGQALALTGLRMDQLPDLVSKDELTGRLDVDWLPEMITDATNFKMH</sequence>
<dbReference type="Proteomes" id="UP000275836">
    <property type="component" value="Unassembled WGS sequence"/>
</dbReference>
<dbReference type="PANTHER" id="PTHR43095:SF2">
    <property type="entry name" value="GLUCONOKINASE"/>
    <property type="match status" value="1"/>
</dbReference>
<dbReference type="InterPro" id="IPR043129">
    <property type="entry name" value="ATPase_NBD"/>
</dbReference>
<feature type="domain" description="Carbohydrate kinase FGGY N-terminal" evidence="4">
    <location>
        <begin position="30"/>
        <end position="236"/>
    </location>
</feature>
<comment type="caution">
    <text evidence="5">The sequence shown here is derived from an EMBL/GenBank/DDBJ whole genome shotgun (WGS) entry which is preliminary data.</text>
</comment>
<dbReference type="OrthoDB" id="2147981at2"/>
<dbReference type="Gene3D" id="3.30.420.40">
    <property type="match status" value="1"/>
</dbReference>
<reference evidence="5 6" key="1">
    <citation type="submission" date="2018-10" db="EMBL/GenBank/DDBJ databases">
        <title>Draft genome sequence of Weissella viridescens UCO-SMC3.</title>
        <authorList>
            <person name="Garcia-Cancino A."/>
            <person name="Espinoza-Monje M."/>
            <person name="Albarracin L."/>
            <person name="Garcia-Castillo V."/>
            <person name="Campos-Martin J."/>
            <person name="Nakano Y."/>
            <person name="Guitierrez-Zamorano C."/>
            <person name="Ikeda-Ohtsubo W."/>
            <person name="Morita H."/>
            <person name="Kitazawa H."/>
            <person name="Villena J."/>
        </authorList>
    </citation>
    <scope>NUCLEOTIDE SEQUENCE [LARGE SCALE GENOMIC DNA]</scope>
    <source>
        <strain evidence="5 6">UCO-SMC3</strain>
    </source>
</reference>
<evidence type="ECO:0000313" key="5">
    <source>
        <dbReference type="EMBL" id="RRG18058.1"/>
    </source>
</evidence>
<protein>
    <submittedName>
        <fullName evidence="5">Gluconate kinase</fullName>
    </submittedName>
</protein>
<dbReference type="SUPFAM" id="SSF53067">
    <property type="entry name" value="Actin-like ATPase domain"/>
    <property type="match status" value="1"/>
</dbReference>
<dbReference type="AlphaFoldDB" id="A0A3P2RKT7"/>
<organism evidence="5 6">
    <name type="scientific">Weissella viridescens</name>
    <name type="common">Lactobacillus viridescens</name>
    <dbReference type="NCBI Taxonomy" id="1629"/>
    <lineage>
        <taxon>Bacteria</taxon>
        <taxon>Bacillati</taxon>
        <taxon>Bacillota</taxon>
        <taxon>Bacilli</taxon>
        <taxon>Lactobacillales</taxon>
        <taxon>Lactobacillaceae</taxon>
        <taxon>Weissella</taxon>
    </lineage>
</organism>
<keyword evidence="3 5" id="KW-0418">Kinase</keyword>
<dbReference type="InterPro" id="IPR050406">
    <property type="entry name" value="FGGY_Carb_Kinase"/>
</dbReference>
<dbReference type="Pfam" id="PF00370">
    <property type="entry name" value="FGGY_N"/>
    <property type="match status" value="1"/>
</dbReference>
<dbReference type="EMBL" id="RHGY01000003">
    <property type="protein sequence ID" value="RRG18058.1"/>
    <property type="molecule type" value="Genomic_DNA"/>
</dbReference>
<dbReference type="PANTHER" id="PTHR43095">
    <property type="entry name" value="SUGAR KINASE"/>
    <property type="match status" value="1"/>
</dbReference>
<dbReference type="GO" id="GO:0005975">
    <property type="term" value="P:carbohydrate metabolic process"/>
    <property type="evidence" value="ECO:0007669"/>
    <property type="project" value="InterPro"/>
</dbReference>
<evidence type="ECO:0000256" key="1">
    <source>
        <dbReference type="ARBA" id="ARBA00009156"/>
    </source>
</evidence>
<evidence type="ECO:0000256" key="2">
    <source>
        <dbReference type="ARBA" id="ARBA00022679"/>
    </source>
</evidence>
<accession>A0A3P2RKT7</accession>
<dbReference type="GO" id="GO:0016301">
    <property type="term" value="F:kinase activity"/>
    <property type="evidence" value="ECO:0007669"/>
    <property type="project" value="UniProtKB-KW"/>
</dbReference>